<evidence type="ECO:0000313" key="2">
    <source>
        <dbReference type="Proteomes" id="UP001279734"/>
    </source>
</evidence>
<evidence type="ECO:0000313" key="1">
    <source>
        <dbReference type="EMBL" id="GMH13995.1"/>
    </source>
</evidence>
<keyword evidence="2" id="KW-1185">Reference proteome</keyword>
<gene>
    <name evidence="1" type="ORF">Nepgr_015836</name>
</gene>
<organism evidence="1 2">
    <name type="scientific">Nepenthes gracilis</name>
    <name type="common">Slender pitcher plant</name>
    <dbReference type="NCBI Taxonomy" id="150966"/>
    <lineage>
        <taxon>Eukaryota</taxon>
        <taxon>Viridiplantae</taxon>
        <taxon>Streptophyta</taxon>
        <taxon>Embryophyta</taxon>
        <taxon>Tracheophyta</taxon>
        <taxon>Spermatophyta</taxon>
        <taxon>Magnoliopsida</taxon>
        <taxon>eudicotyledons</taxon>
        <taxon>Gunneridae</taxon>
        <taxon>Pentapetalae</taxon>
        <taxon>Caryophyllales</taxon>
        <taxon>Nepenthaceae</taxon>
        <taxon>Nepenthes</taxon>
    </lineage>
</organism>
<proteinExistence type="predicted"/>
<sequence length="186" mass="19049">MAIGSDLPLIEAVVSAPPSLVEGACNSVVSSPFDSGGVIADAPGVAECESGVIPRVGAPALTSRDQAGLDNGLPVAPSKCDSENSEYLEVAETNMEVGFPRIASCPAILQLYNQQTALSSVPSAGCKSVGISSQTLPPVALILMLKIACCRDYHLVTAVIICWDIVLALLGVPAEKGMQNPVAGEM</sequence>
<comment type="caution">
    <text evidence="1">The sequence shown here is derived from an EMBL/GenBank/DDBJ whole genome shotgun (WGS) entry which is preliminary data.</text>
</comment>
<protein>
    <submittedName>
        <fullName evidence="1">Uncharacterized protein</fullName>
    </submittedName>
</protein>
<dbReference type="AlphaFoldDB" id="A0AAD3XRZ8"/>
<dbReference type="Proteomes" id="UP001279734">
    <property type="component" value="Unassembled WGS sequence"/>
</dbReference>
<dbReference type="EMBL" id="BSYO01000013">
    <property type="protein sequence ID" value="GMH13995.1"/>
    <property type="molecule type" value="Genomic_DNA"/>
</dbReference>
<accession>A0AAD3XRZ8</accession>
<name>A0AAD3XRZ8_NEPGR</name>
<reference evidence="1" key="1">
    <citation type="submission" date="2023-05" db="EMBL/GenBank/DDBJ databases">
        <title>Nepenthes gracilis genome sequencing.</title>
        <authorList>
            <person name="Fukushima K."/>
        </authorList>
    </citation>
    <scope>NUCLEOTIDE SEQUENCE</scope>
    <source>
        <strain evidence="1">SING2019-196</strain>
    </source>
</reference>